<organism evidence="1">
    <name type="scientific">Manihot esculenta</name>
    <name type="common">Cassava</name>
    <name type="synonym">Jatropha manihot</name>
    <dbReference type="NCBI Taxonomy" id="3983"/>
    <lineage>
        <taxon>Eukaryota</taxon>
        <taxon>Viridiplantae</taxon>
        <taxon>Streptophyta</taxon>
        <taxon>Embryophyta</taxon>
        <taxon>Tracheophyta</taxon>
        <taxon>Spermatophyta</taxon>
        <taxon>Magnoliopsida</taxon>
        <taxon>eudicotyledons</taxon>
        <taxon>Gunneridae</taxon>
        <taxon>Pentapetalae</taxon>
        <taxon>rosids</taxon>
        <taxon>fabids</taxon>
        <taxon>Malpighiales</taxon>
        <taxon>Euphorbiaceae</taxon>
        <taxon>Crotonoideae</taxon>
        <taxon>Manihoteae</taxon>
        <taxon>Manihot</taxon>
    </lineage>
</organism>
<name>A0A2C9WMY9_MANES</name>
<sequence length="76" mass="9003">MHFFLSWYVVQNQMGMHDACELHKTNAAEESTIVGFVMSPLSKRWSLYPDMEDPIFYLHTSIQVLFEFEDQNNDEL</sequence>
<accession>A0A2C9WMY9</accession>
<dbReference type="AlphaFoldDB" id="A0A2C9WMY9"/>
<proteinExistence type="predicted"/>
<gene>
    <name evidence="1" type="ORF">MANES_01G174500</name>
</gene>
<protein>
    <submittedName>
        <fullName evidence="1">Uncharacterized protein</fullName>
    </submittedName>
</protein>
<reference evidence="1" key="1">
    <citation type="submission" date="2016-02" db="EMBL/GenBank/DDBJ databases">
        <title>WGS assembly of Manihot esculenta.</title>
        <authorList>
            <person name="Bredeson J.V."/>
            <person name="Prochnik S.E."/>
            <person name="Lyons J.B."/>
            <person name="Schmutz J."/>
            <person name="Grimwood J."/>
            <person name="Vrebalov J."/>
            <person name="Bart R.S."/>
            <person name="Amuge T."/>
            <person name="Ferguson M.E."/>
            <person name="Green R."/>
            <person name="Putnam N."/>
            <person name="Stites J."/>
            <person name="Rounsley S."/>
            <person name="Rokhsar D.S."/>
        </authorList>
    </citation>
    <scope>NUCLEOTIDE SEQUENCE [LARGE SCALE GENOMIC DNA]</scope>
    <source>
        <tissue evidence="1">Leaf</tissue>
    </source>
</reference>
<evidence type="ECO:0000313" key="1">
    <source>
        <dbReference type="EMBL" id="OAY61241.1"/>
    </source>
</evidence>
<dbReference type="EMBL" id="CM004387">
    <property type="protein sequence ID" value="OAY61241.1"/>
    <property type="molecule type" value="Genomic_DNA"/>
</dbReference>